<feature type="region of interest" description="Disordered" evidence="1">
    <location>
        <begin position="61"/>
        <end position="117"/>
    </location>
</feature>
<keyword evidence="2" id="KW-0812">Transmembrane</keyword>
<evidence type="ECO:0000313" key="5">
    <source>
        <dbReference type="Proteomes" id="UP001530315"/>
    </source>
</evidence>
<feature type="signal peptide" evidence="3">
    <location>
        <begin position="1"/>
        <end position="20"/>
    </location>
</feature>
<keyword evidence="2" id="KW-0472">Membrane</keyword>
<dbReference type="Proteomes" id="UP001530315">
    <property type="component" value="Unassembled WGS sequence"/>
</dbReference>
<evidence type="ECO:0000256" key="3">
    <source>
        <dbReference type="SAM" id="SignalP"/>
    </source>
</evidence>
<evidence type="ECO:0000313" key="4">
    <source>
        <dbReference type="EMBL" id="KAL3783405.1"/>
    </source>
</evidence>
<sequence>MKNLLLFLFPLALLPSSAWSFAGVGNSLLSQSSNSLLRWRRRALSSSSGVLVLSAAKRDRKKKLPGGGSGGGEGFGKGGGGRSSSSSAPPAAIREDGRTPTMPSTSRPLQSIDISSSSSSAAVDVDLEGLSPEERSRAILRSKFGLKSYEEQQADLGDYRLVVDAEEKRKRRDGLRNVEAMWPEDRDLLAVLPASVVRGVDAFLKLGLGVSTVLFVVAGMFITVEAGSKATGRPMPDGLEAWIVDVVEPNFTPGLGVLLAFSVSLGLFSVSLGGSAASTYREDR</sequence>
<gene>
    <name evidence="4" type="ORF">ACHAW5_008769</name>
</gene>
<protein>
    <submittedName>
        <fullName evidence="4">Uncharacterized protein</fullName>
    </submittedName>
</protein>
<proteinExistence type="predicted"/>
<keyword evidence="5" id="KW-1185">Reference proteome</keyword>
<dbReference type="AlphaFoldDB" id="A0ABD3PAD0"/>
<name>A0ABD3PAD0_9STRA</name>
<feature type="transmembrane region" description="Helical" evidence="2">
    <location>
        <begin position="202"/>
        <end position="224"/>
    </location>
</feature>
<feature type="transmembrane region" description="Helical" evidence="2">
    <location>
        <begin position="255"/>
        <end position="277"/>
    </location>
</feature>
<feature type="compositionally biased region" description="Gly residues" evidence="1">
    <location>
        <begin position="65"/>
        <end position="82"/>
    </location>
</feature>
<comment type="caution">
    <text evidence="4">The sequence shown here is derived from an EMBL/GenBank/DDBJ whole genome shotgun (WGS) entry which is preliminary data.</text>
</comment>
<dbReference type="EMBL" id="JALLAZ020000973">
    <property type="protein sequence ID" value="KAL3783405.1"/>
    <property type="molecule type" value="Genomic_DNA"/>
</dbReference>
<evidence type="ECO:0000256" key="2">
    <source>
        <dbReference type="SAM" id="Phobius"/>
    </source>
</evidence>
<evidence type="ECO:0000256" key="1">
    <source>
        <dbReference type="SAM" id="MobiDB-lite"/>
    </source>
</evidence>
<reference evidence="4 5" key="1">
    <citation type="submission" date="2024-10" db="EMBL/GenBank/DDBJ databases">
        <title>Updated reference genomes for cyclostephanoid diatoms.</title>
        <authorList>
            <person name="Roberts W.R."/>
            <person name="Alverson A.J."/>
        </authorList>
    </citation>
    <scope>NUCLEOTIDE SEQUENCE [LARGE SCALE GENOMIC DNA]</scope>
    <source>
        <strain evidence="4 5">AJA276-08</strain>
    </source>
</reference>
<feature type="chain" id="PRO_5044880814" evidence="3">
    <location>
        <begin position="21"/>
        <end position="284"/>
    </location>
</feature>
<accession>A0ABD3PAD0</accession>
<keyword evidence="2" id="KW-1133">Transmembrane helix</keyword>
<organism evidence="4 5">
    <name type="scientific">Stephanodiscus triporus</name>
    <dbReference type="NCBI Taxonomy" id="2934178"/>
    <lineage>
        <taxon>Eukaryota</taxon>
        <taxon>Sar</taxon>
        <taxon>Stramenopiles</taxon>
        <taxon>Ochrophyta</taxon>
        <taxon>Bacillariophyta</taxon>
        <taxon>Coscinodiscophyceae</taxon>
        <taxon>Thalassiosirophycidae</taxon>
        <taxon>Stephanodiscales</taxon>
        <taxon>Stephanodiscaceae</taxon>
        <taxon>Stephanodiscus</taxon>
    </lineage>
</organism>
<keyword evidence="3" id="KW-0732">Signal</keyword>